<dbReference type="EMBL" id="JBEHCU010008771">
    <property type="protein sequence ID" value="KAL1381177.1"/>
    <property type="molecule type" value="Genomic_DNA"/>
</dbReference>
<gene>
    <name evidence="1" type="ORF">pipiens_013656</name>
</gene>
<name>A0ABD1CXM9_CULPP</name>
<sequence length="109" mass="12128">MQLKDVYVPPYILECLMKQNYKPKSAEFAMPAGIMFAEFDLSKAIIVIVAALAVSARSEFDGYHYTTPACPLTGPTTITQTPANPPPTEYLPQAEDYQLRYNDIYPFGG</sequence>
<evidence type="ECO:0000313" key="2">
    <source>
        <dbReference type="Proteomes" id="UP001562425"/>
    </source>
</evidence>
<protein>
    <submittedName>
        <fullName evidence="1">Uncharacterized protein</fullName>
    </submittedName>
</protein>
<dbReference type="Proteomes" id="UP001562425">
    <property type="component" value="Unassembled WGS sequence"/>
</dbReference>
<comment type="caution">
    <text evidence="1">The sequence shown here is derived from an EMBL/GenBank/DDBJ whole genome shotgun (WGS) entry which is preliminary data.</text>
</comment>
<evidence type="ECO:0000313" key="1">
    <source>
        <dbReference type="EMBL" id="KAL1381177.1"/>
    </source>
</evidence>
<dbReference type="AlphaFoldDB" id="A0ABD1CXM9"/>
<reference evidence="1 2" key="1">
    <citation type="submission" date="2024-05" db="EMBL/GenBank/DDBJ databases">
        <title>Culex pipiens pipiens assembly and annotation.</title>
        <authorList>
            <person name="Alout H."/>
            <person name="Durand T."/>
        </authorList>
    </citation>
    <scope>NUCLEOTIDE SEQUENCE [LARGE SCALE GENOMIC DNA]</scope>
    <source>
        <strain evidence="1">HA-2024</strain>
        <tissue evidence="1">Whole body</tissue>
    </source>
</reference>
<accession>A0ABD1CXM9</accession>
<organism evidence="1 2">
    <name type="scientific">Culex pipiens pipiens</name>
    <name type="common">Northern house mosquito</name>
    <dbReference type="NCBI Taxonomy" id="38569"/>
    <lineage>
        <taxon>Eukaryota</taxon>
        <taxon>Metazoa</taxon>
        <taxon>Ecdysozoa</taxon>
        <taxon>Arthropoda</taxon>
        <taxon>Hexapoda</taxon>
        <taxon>Insecta</taxon>
        <taxon>Pterygota</taxon>
        <taxon>Neoptera</taxon>
        <taxon>Endopterygota</taxon>
        <taxon>Diptera</taxon>
        <taxon>Nematocera</taxon>
        <taxon>Culicoidea</taxon>
        <taxon>Culicidae</taxon>
        <taxon>Culicinae</taxon>
        <taxon>Culicini</taxon>
        <taxon>Culex</taxon>
        <taxon>Culex</taxon>
    </lineage>
</organism>
<proteinExistence type="predicted"/>
<keyword evidence="2" id="KW-1185">Reference proteome</keyword>